<sequence length="970" mass="107065">MAKNKAKDGIVVNAGNGNYIPNIVRGGAAIPIGKKNFYYMQGRKHEQGGIDVGRNAKTGLEVEGEEVMQVTPNEVRVYSSVPFLRGVSPAELVLNGADANKVFAAQEKYKDNNRINDDGTKYRTGGNIYKQNVKTVVADNTNINKPIIFDTVERVVSSSDKLNVPIGTKYSELSSKQKIQLLSSDKLNKDKKGLKIVSPEFDILTGIRGLTNLPKGFINNSATKNISTNYYRQGSKGLIDDAKKTGVVSVKSDAAPISSNDKKVSILRKTFNVPFWSKGVKWYDDKASNAKDMIVSIGDNNLDWQMINQHGTFVNDIKKAASRRTPIYNGTVNNTPSNLFEYYRRYPIIGYRNITNGEPTIPITGLDAIANNLNDKNKKQYGGSKTNNMRKLVSINGNVKNGLIHTPNQDVLAYNKERKPRFNGRYSKPGLHNLELLVADLLLPKGKVNIEPDVPKRLDWVEAHNRLVGADISQKPLDAKKDNTNVVHTISETERRTRKFVCGGRSKAKVGKGFRINNDKYNIGDTITYKDKQYIVTDRNEAKPIDKNVNSYVDGITGAARRVPTSPQLTRNITNGLVNNAPTYKKNGETHYFVEAPKVDYDSGTSLADLQNLLNLTPRKGSNQSSSSSTGGVNNRTSKSAKPTIQRVNKLAPATNAEMAGIRRGLEPLLQNTIVDKLNKSVDNDLNVMPVQDDVAKTRNMDNILLGVNLGSSVLDAVMGNIYANQMHGYTAPNITAPTIKNPGEIKLNEEDLKDIPAPILMAAAKLKTRYNANPQLSKIEDDTRRIMGEIGRNTSNSRVALARKQRAALQGQQAKNEVYGRKENIETELINKDKLNQQEVTARNLSRYDQYNQALAAQRANRARLKLAADTANIQNKLAVNTANANLKSQADRFNATNRINQLIHQAGIDAAKAEARSSIFSGMLGNIGSALNTWNRNKRQAKLDEETLRVLGLRAPNANKLVLSVLGY</sequence>
<organism evidence="2 3">
    <name type="scientific">uncultured phage cr11_1</name>
    <dbReference type="NCBI Taxonomy" id="2772067"/>
    <lineage>
        <taxon>Viruses</taxon>
        <taxon>Duplodnaviria</taxon>
        <taxon>Heunggongvirae</taxon>
        <taxon>Uroviricota</taxon>
        <taxon>Caudoviricetes</taxon>
        <taxon>Crassvirales</taxon>
        <taxon>Intestiviridae</taxon>
        <taxon>Crudevirinae</taxon>
        <taxon>Delmidovirus</taxon>
        <taxon>Delmidovirus splanchnicus</taxon>
    </lineage>
</organism>
<feature type="compositionally biased region" description="Low complexity" evidence="1">
    <location>
        <begin position="621"/>
        <end position="638"/>
    </location>
</feature>
<proteinExistence type="predicted"/>
<dbReference type="EMBL" id="MT774383">
    <property type="protein sequence ID" value="QOR58808.1"/>
    <property type="molecule type" value="Genomic_DNA"/>
</dbReference>
<name>A0A7M1RWS8_9CAUD</name>
<dbReference type="Proteomes" id="UP000593979">
    <property type="component" value="Segment"/>
</dbReference>
<keyword evidence="3" id="KW-1185">Reference proteome</keyword>
<dbReference type="KEGG" id="vg:65129289"/>
<evidence type="ECO:0000313" key="3">
    <source>
        <dbReference type="Proteomes" id="UP000593979"/>
    </source>
</evidence>
<feature type="region of interest" description="Disordered" evidence="1">
    <location>
        <begin position="617"/>
        <end position="645"/>
    </location>
</feature>
<reference evidence="2 3" key="1">
    <citation type="submission" date="2020-07" db="EMBL/GenBank/DDBJ databases">
        <title>Taxonomic proposal: Crassvirales, a new order of highly abundant and diverse bacterial viruses.</title>
        <authorList>
            <person name="Shkoporov A.N."/>
            <person name="Stockdale S.R."/>
            <person name="Guerin E."/>
            <person name="Ross R.P."/>
            <person name="Hill C."/>
        </authorList>
    </citation>
    <scope>NUCLEOTIDE SEQUENCE [LARGE SCALE GENOMIC DNA]</scope>
</reference>
<evidence type="ECO:0000313" key="2">
    <source>
        <dbReference type="EMBL" id="QOR58808.1"/>
    </source>
</evidence>
<accession>A0A7M1RWS8</accession>
<dbReference type="RefSeq" id="YP_010110966.1">
    <property type="nucleotide sequence ID" value="NC_055876.1"/>
</dbReference>
<dbReference type="GeneID" id="65129289"/>
<protein>
    <submittedName>
        <fullName evidence="2">Uncharacterized protein</fullName>
    </submittedName>
</protein>
<evidence type="ECO:0000256" key="1">
    <source>
        <dbReference type="SAM" id="MobiDB-lite"/>
    </source>
</evidence>